<dbReference type="Gene3D" id="3.30.565.10">
    <property type="entry name" value="Histidine kinase-like ATPase, C-terminal domain"/>
    <property type="match status" value="1"/>
</dbReference>
<dbReference type="PATRIC" id="fig|84022.5.peg.2677"/>
<dbReference type="PANTHER" id="PTHR40448:SF1">
    <property type="entry name" value="TWO-COMPONENT SENSOR HISTIDINE KINASE"/>
    <property type="match status" value="1"/>
</dbReference>
<dbReference type="STRING" id="84022.CACET_c23900"/>
<dbReference type="SMART" id="SM00387">
    <property type="entry name" value="HATPase_c"/>
    <property type="match status" value="1"/>
</dbReference>
<keyword evidence="4" id="KW-1185">Reference proteome</keyword>
<sequence length="420" mass="49257">MQWYEIFILSILEMIAILLIWSKLNNQLNIYDIRSFSIIITLSITAVILNMYSVGIEFLVNFVVLCVMIITLFKVSVKDTIFQFIIVLIMIFSIQLICTYVLSQIMSLRTYSFLSGLIVNIIMLIVSIFIHKSTIINKINKYYAKYGKYTRTIIVNIGGIVLLIMYIWQIDKDFIWDHVTYLLLVMVAWEGLNIFFLYQSILIKEQQKIIHTHEKYMPFLENMVHEIRQSQHDFKNHLSALYGLVQLEDDQQAKQEMKQYLETVIKVMKSTDKLLSIKEPILSAIIYSKKSLAEEKGIAFYIEFLNEIPQYPLEKYELVELLGNLLDNAIEANKNNNNDNSNRIVLLLGIEEEYKVIEIKNTGETIQSRDINHIFERGFSTKEGKYRGYGLYNVKRIVDCYQGSIELSFDEKYTIFKILF</sequence>
<accession>A0A0D8I5D9</accession>
<keyword evidence="1 3" id="KW-0418">Kinase</keyword>
<dbReference type="KEGG" id="cace:CACET_c23900"/>
<keyword evidence="2" id="KW-0902">Two-component regulatory system</keyword>
<dbReference type="Pfam" id="PF14501">
    <property type="entry name" value="HATPase_c_5"/>
    <property type="match status" value="1"/>
</dbReference>
<dbReference type="GO" id="GO:0000160">
    <property type="term" value="P:phosphorelay signal transduction system"/>
    <property type="evidence" value="ECO:0007669"/>
    <property type="project" value="UniProtKB-KW"/>
</dbReference>
<dbReference type="Pfam" id="PF14689">
    <property type="entry name" value="SPOB_a"/>
    <property type="match status" value="1"/>
</dbReference>
<dbReference type="InterPro" id="IPR032834">
    <property type="entry name" value="NatK-like_C"/>
</dbReference>
<dbReference type="InterPro" id="IPR039506">
    <property type="entry name" value="SPOB_a"/>
</dbReference>
<dbReference type="InterPro" id="IPR005467">
    <property type="entry name" value="His_kinase_dom"/>
</dbReference>
<evidence type="ECO:0000256" key="2">
    <source>
        <dbReference type="ARBA" id="ARBA00023012"/>
    </source>
</evidence>
<evidence type="ECO:0000256" key="1">
    <source>
        <dbReference type="ARBA" id="ARBA00022777"/>
    </source>
</evidence>
<evidence type="ECO:0000313" key="3">
    <source>
        <dbReference type="EMBL" id="AKL95836.1"/>
    </source>
</evidence>
<dbReference type="AlphaFoldDB" id="A0A0D8I5D9"/>
<organism evidence="3 4">
    <name type="scientific">Clostridium aceticum</name>
    <dbReference type="NCBI Taxonomy" id="84022"/>
    <lineage>
        <taxon>Bacteria</taxon>
        <taxon>Bacillati</taxon>
        <taxon>Bacillota</taxon>
        <taxon>Clostridia</taxon>
        <taxon>Eubacteriales</taxon>
        <taxon>Clostridiaceae</taxon>
        <taxon>Clostridium</taxon>
    </lineage>
</organism>
<name>A0A0D8I5D9_9CLOT</name>
<dbReference type="PANTHER" id="PTHR40448">
    <property type="entry name" value="TWO-COMPONENT SENSOR HISTIDINE KINASE"/>
    <property type="match status" value="1"/>
</dbReference>
<dbReference type="GO" id="GO:0016301">
    <property type="term" value="F:kinase activity"/>
    <property type="evidence" value="ECO:0007669"/>
    <property type="project" value="UniProtKB-KW"/>
</dbReference>
<dbReference type="SUPFAM" id="SSF55874">
    <property type="entry name" value="ATPase domain of HSP90 chaperone/DNA topoisomerase II/histidine kinase"/>
    <property type="match status" value="1"/>
</dbReference>
<dbReference type="EMBL" id="CP009687">
    <property type="protein sequence ID" value="AKL95836.1"/>
    <property type="molecule type" value="Genomic_DNA"/>
</dbReference>
<dbReference type="Gene3D" id="1.10.287.130">
    <property type="match status" value="1"/>
</dbReference>
<protein>
    <submittedName>
        <fullName evidence="3">Signal transduction histidine kinase</fullName>
    </submittedName>
</protein>
<gene>
    <name evidence="3" type="ORF">CACET_c23900</name>
</gene>
<evidence type="ECO:0000313" key="4">
    <source>
        <dbReference type="Proteomes" id="UP000035704"/>
    </source>
</evidence>
<proteinExistence type="predicted"/>
<dbReference type="InterPro" id="IPR003594">
    <property type="entry name" value="HATPase_dom"/>
</dbReference>
<dbReference type="PROSITE" id="PS50109">
    <property type="entry name" value="HIS_KIN"/>
    <property type="match status" value="1"/>
</dbReference>
<dbReference type="RefSeq" id="WP_044826498.1">
    <property type="nucleotide sequence ID" value="NZ_CP009687.1"/>
</dbReference>
<dbReference type="GO" id="GO:0042802">
    <property type="term" value="F:identical protein binding"/>
    <property type="evidence" value="ECO:0007669"/>
    <property type="project" value="TreeGrafter"/>
</dbReference>
<dbReference type="InterPro" id="IPR036890">
    <property type="entry name" value="HATPase_C_sf"/>
</dbReference>
<reference evidence="3 4" key="1">
    <citation type="submission" date="2014-10" db="EMBL/GenBank/DDBJ databases">
        <title>Genome sequence of Clostridium aceticum DSM 1496.</title>
        <authorList>
            <person name="Poehlein A."/>
            <person name="Schiel-Bengelsdorf B."/>
            <person name="Gottschalk G."/>
            <person name="Duerre P."/>
            <person name="Daniel R."/>
        </authorList>
    </citation>
    <scope>NUCLEOTIDE SEQUENCE [LARGE SCALE GENOMIC DNA]</scope>
    <source>
        <strain evidence="3 4">DSM 1496</strain>
    </source>
</reference>
<dbReference type="OrthoDB" id="9792686at2"/>
<keyword evidence="1 3" id="KW-0808">Transferase</keyword>
<dbReference type="Proteomes" id="UP000035704">
    <property type="component" value="Chromosome"/>
</dbReference>